<dbReference type="EMBL" id="JARJCM010000366">
    <property type="protein sequence ID" value="KAJ7018018.1"/>
    <property type="molecule type" value="Genomic_DNA"/>
</dbReference>
<name>A0AAD6S026_9AGAR</name>
<evidence type="ECO:0000313" key="4">
    <source>
        <dbReference type="Proteomes" id="UP001218188"/>
    </source>
</evidence>
<reference evidence="2" key="1">
    <citation type="submission" date="2023-03" db="EMBL/GenBank/DDBJ databases">
        <title>Massive genome expansion in bonnet fungi (Mycena s.s.) driven by repeated elements and novel gene families across ecological guilds.</title>
        <authorList>
            <consortium name="Lawrence Berkeley National Laboratory"/>
            <person name="Harder C.B."/>
            <person name="Miyauchi S."/>
            <person name="Viragh M."/>
            <person name="Kuo A."/>
            <person name="Thoen E."/>
            <person name="Andreopoulos B."/>
            <person name="Lu D."/>
            <person name="Skrede I."/>
            <person name="Drula E."/>
            <person name="Henrissat B."/>
            <person name="Morin E."/>
            <person name="Kohler A."/>
            <person name="Barry K."/>
            <person name="LaButti K."/>
            <person name="Morin E."/>
            <person name="Salamov A."/>
            <person name="Lipzen A."/>
            <person name="Mereny Z."/>
            <person name="Hegedus B."/>
            <person name="Baldrian P."/>
            <person name="Stursova M."/>
            <person name="Weitz H."/>
            <person name="Taylor A."/>
            <person name="Grigoriev I.V."/>
            <person name="Nagy L.G."/>
            <person name="Martin F."/>
            <person name="Kauserud H."/>
        </authorList>
    </citation>
    <scope>NUCLEOTIDE SEQUENCE</scope>
    <source>
        <strain evidence="2">CBHHK200</strain>
    </source>
</reference>
<dbReference type="EMBL" id="JARJCM010000258">
    <property type="protein sequence ID" value="KAJ7020584.1"/>
    <property type="molecule type" value="Genomic_DNA"/>
</dbReference>
<protein>
    <submittedName>
        <fullName evidence="2">Uncharacterized protein</fullName>
    </submittedName>
</protein>
<feature type="compositionally biased region" description="Polar residues" evidence="1">
    <location>
        <begin position="182"/>
        <end position="200"/>
    </location>
</feature>
<feature type="compositionally biased region" description="Basic and acidic residues" evidence="1">
    <location>
        <begin position="17"/>
        <end position="32"/>
    </location>
</feature>
<dbReference type="Proteomes" id="UP001218188">
    <property type="component" value="Unassembled WGS sequence"/>
</dbReference>
<feature type="region of interest" description="Disordered" evidence="1">
    <location>
        <begin position="1"/>
        <end position="60"/>
    </location>
</feature>
<evidence type="ECO:0000313" key="3">
    <source>
        <dbReference type="EMBL" id="KAJ7020584.1"/>
    </source>
</evidence>
<comment type="caution">
    <text evidence="2">The sequence shown here is derived from an EMBL/GenBank/DDBJ whole genome shotgun (WGS) entry which is preliminary data.</text>
</comment>
<dbReference type="AlphaFoldDB" id="A0AAD6S026"/>
<sequence length="200" mass="22559">MTLTEPERKERRRRASRRYDFLNSEERNEKTRARMARLRARTSPEDRAARRRASDEEYRRNNRALLAANARAARQRTADAKAFAQAKKTAVLEARAERLHARAVDRAQQREVVDSEGDSDSPQAPANPNLQKGERYCTFTFLPALQAHMPISYDICCAYDRNRLVAAAANAINESAEETDSETAVNKGSTDVQSQTSATT</sequence>
<feature type="region of interest" description="Disordered" evidence="1">
    <location>
        <begin position="102"/>
        <end position="131"/>
    </location>
</feature>
<organism evidence="2 4">
    <name type="scientific">Mycena alexandri</name>
    <dbReference type="NCBI Taxonomy" id="1745969"/>
    <lineage>
        <taxon>Eukaryota</taxon>
        <taxon>Fungi</taxon>
        <taxon>Dikarya</taxon>
        <taxon>Basidiomycota</taxon>
        <taxon>Agaricomycotina</taxon>
        <taxon>Agaricomycetes</taxon>
        <taxon>Agaricomycetidae</taxon>
        <taxon>Agaricales</taxon>
        <taxon>Marasmiineae</taxon>
        <taxon>Mycenaceae</taxon>
        <taxon>Mycena</taxon>
    </lineage>
</organism>
<evidence type="ECO:0000256" key="1">
    <source>
        <dbReference type="SAM" id="MobiDB-lite"/>
    </source>
</evidence>
<evidence type="ECO:0000313" key="2">
    <source>
        <dbReference type="EMBL" id="KAJ7018018.1"/>
    </source>
</evidence>
<keyword evidence="4" id="KW-1185">Reference proteome</keyword>
<proteinExistence type="predicted"/>
<feature type="region of interest" description="Disordered" evidence="1">
    <location>
        <begin position="174"/>
        <end position="200"/>
    </location>
</feature>
<feature type="compositionally biased region" description="Basic and acidic residues" evidence="1">
    <location>
        <begin position="102"/>
        <end position="113"/>
    </location>
</feature>
<feature type="compositionally biased region" description="Basic and acidic residues" evidence="1">
    <location>
        <begin position="42"/>
        <end position="60"/>
    </location>
</feature>
<gene>
    <name evidence="3" type="ORF">C8F04DRAFT_1274889</name>
    <name evidence="2" type="ORF">C8F04DRAFT_1278421</name>
</gene>
<feature type="compositionally biased region" description="Polar residues" evidence="1">
    <location>
        <begin position="120"/>
        <end position="130"/>
    </location>
</feature>
<accession>A0AAD6S026</accession>